<dbReference type="EMBL" id="JASZYV010000001">
    <property type="protein sequence ID" value="MDM0043058.1"/>
    <property type="molecule type" value="Genomic_DNA"/>
</dbReference>
<evidence type="ECO:0000313" key="2">
    <source>
        <dbReference type="Proteomes" id="UP001174908"/>
    </source>
</evidence>
<gene>
    <name evidence="1" type="ORF">QTH91_01055</name>
</gene>
<dbReference type="RefSeq" id="WP_286658182.1">
    <property type="nucleotide sequence ID" value="NZ_JASZYV010000001.1"/>
</dbReference>
<dbReference type="Proteomes" id="UP001174908">
    <property type="component" value="Unassembled WGS sequence"/>
</dbReference>
<comment type="caution">
    <text evidence="1">The sequence shown here is derived from an EMBL/GenBank/DDBJ whole genome shotgun (WGS) entry which is preliminary data.</text>
</comment>
<reference evidence="1" key="1">
    <citation type="submission" date="2023-06" db="EMBL/GenBank/DDBJ databases">
        <authorList>
            <person name="Jiang Y."/>
            <person name="Liu Q."/>
        </authorList>
    </citation>
    <scope>NUCLEOTIDE SEQUENCE</scope>
    <source>
        <strain evidence="1">CGMCC 1.12089</strain>
    </source>
</reference>
<keyword evidence="2" id="KW-1185">Reference proteome</keyword>
<sequence length="348" mass="38919">MKQPWIQSKAALHERLVAHRQVDAPSREAQMPPYMESFLSHLRLLIGVPFDYLVPDARLLPIESIRFFYVDRSWTDRLVDGAIAVGKVGSREQAHHQARASYVVRQLDITERHVRDLQRRRLVFDDLAKLELPGPADVVTGFLMRSRAVSGWPQMDVRAYRFAGTVSETNPPRNFDPDDPAIKNKQLETLRLERLAPGVLLALFQGVPNFVMCEEPHHGIQFGVNNNDGQLTALRRDAAGVALEHTAPIPIPLRQGGLRVLAVSEIRRRMEAARTTVVNGVPASPQMPVQDGAGNFAIAMLDRPWRQRFQGQGGQPGYHGTGRYVANFKLAARTLDPAVPVLLKEFGT</sequence>
<name>A0ABT7N560_9BURK</name>
<proteinExistence type="predicted"/>
<accession>A0ABT7N560</accession>
<protein>
    <submittedName>
        <fullName evidence="1">Uncharacterized protein</fullName>
    </submittedName>
</protein>
<organism evidence="1 2">
    <name type="scientific">Variovorax dokdonensis</name>
    <dbReference type="NCBI Taxonomy" id="344883"/>
    <lineage>
        <taxon>Bacteria</taxon>
        <taxon>Pseudomonadati</taxon>
        <taxon>Pseudomonadota</taxon>
        <taxon>Betaproteobacteria</taxon>
        <taxon>Burkholderiales</taxon>
        <taxon>Comamonadaceae</taxon>
        <taxon>Variovorax</taxon>
    </lineage>
</organism>
<evidence type="ECO:0000313" key="1">
    <source>
        <dbReference type="EMBL" id="MDM0043058.1"/>
    </source>
</evidence>